<keyword evidence="1" id="KW-0472">Membrane</keyword>
<evidence type="ECO:0000313" key="3">
    <source>
        <dbReference type="Proteomes" id="UP000245202"/>
    </source>
</evidence>
<gene>
    <name evidence="2" type="ORF">PAT3040_01253</name>
</gene>
<dbReference type="Proteomes" id="UP000245202">
    <property type="component" value="Unassembled WGS sequence"/>
</dbReference>
<protein>
    <recommendedName>
        <fullName evidence="4">Type II secretion system protein GspF domain-containing protein</fullName>
    </recommendedName>
</protein>
<feature type="transmembrane region" description="Helical" evidence="1">
    <location>
        <begin position="88"/>
        <end position="109"/>
    </location>
</feature>
<feature type="transmembrane region" description="Helical" evidence="1">
    <location>
        <begin position="266"/>
        <end position="289"/>
    </location>
</feature>
<keyword evidence="1" id="KW-1133">Transmembrane helix</keyword>
<keyword evidence="1" id="KW-0812">Transmembrane</keyword>
<evidence type="ECO:0000313" key="2">
    <source>
        <dbReference type="EMBL" id="GBG06720.1"/>
    </source>
</evidence>
<comment type="caution">
    <text evidence="2">The sequence shown here is derived from an EMBL/GenBank/DDBJ whole genome shotgun (WGS) entry which is preliminary data.</text>
</comment>
<dbReference type="PANTHER" id="PTHR35007:SF2">
    <property type="entry name" value="PILUS ASSEMBLE PROTEIN"/>
    <property type="match status" value="1"/>
</dbReference>
<evidence type="ECO:0008006" key="4">
    <source>
        <dbReference type="Google" id="ProtNLM"/>
    </source>
</evidence>
<organism evidence="2 3">
    <name type="scientific">Paenibacillus agaridevorans</name>
    <dbReference type="NCBI Taxonomy" id="171404"/>
    <lineage>
        <taxon>Bacteria</taxon>
        <taxon>Bacillati</taxon>
        <taxon>Bacillota</taxon>
        <taxon>Bacilli</taxon>
        <taxon>Bacillales</taxon>
        <taxon>Paenibacillaceae</taxon>
        <taxon>Paenibacillus</taxon>
    </lineage>
</organism>
<reference evidence="2 3" key="1">
    <citation type="submission" date="2017-08" db="EMBL/GenBank/DDBJ databases">
        <title>Substantial Increase in Enzyme Production by Combined Drug-Resistance Mutations in Paenibacillus agaridevorans.</title>
        <authorList>
            <person name="Tanaka Y."/>
            <person name="Funane K."/>
            <person name="Hosaka T."/>
            <person name="Shiwa Y."/>
            <person name="Fujita N."/>
            <person name="Miyazaki T."/>
            <person name="Yoshikawa H."/>
            <person name="Murakami K."/>
            <person name="Kasahara K."/>
            <person name="Inaoka T."/>
            <person name="Hiraga Y."/>
            <person name="Ochi K."/>
        </authorList>
    </citation>
    <scope>NUCLEOTIDE SEQUENCE [LARGE SCALE GENOMIC DNA]</scope>
    <source>
        <strain evidence="2 3">T-3040</strain>
    </source>
</reference>
<feature type="transmembrane region" description="Helical" evidence="1">
    <location>
        <begin position="6"/>
        <end position="26"/>
    </location>
</feature>
<dbReference type="EMBL" id="BDQX01000054">
    <property type="protein sequence ID" value="GBG06720.1"/>
    <property type="molecule type" value="Genomic_DNA"/>
</dbReference>
<evidence type="ECO:0000256" key="1">
    <source>
        <dbReference type="SAM" id="Phobius"/>
    </source>
</evidence>
<accession>A0A2R5EJB7</accession>
<dbReference type="RefSeq" id="WP_108991919.1">
    <property type="nucleotide sequence ID" value="NZ_BDQX01000054.1"/>
</dbReference>
<dbReference type="AlphaFoldDB" id="A0A2R5EJB7"/>
<name>A0A2R5EJB7_9BACL</name>
<sequence>MLAASATGMVAIWLYLIGTAAIKELLRAIRMRRNPSGGWQEVLLARPFLRVLAEAERLEVASLRVETLHRQLIVLKGASWSVEQTRSAAAQSLGQAYGALTASLILAGFTGEPVMSMMGAVVAIVLVLRRFVEADREVERRRRAIIAALPDMLAKLTLLVGAGETVQGAFAKCLDGGPGYGDSPLHKEWRHAVLSLQNGQSFGIAIERLGRSCGVQEVAIFTTVILLNYRRGGDRFVLALKEFSYSLWEKRKAAARTSGEEASSKLVFPLVGILFIMMVVVAAPAFLLMS</sequence>
<dbReference type="PANTHER" id="PTHR35007">
    <property type="entry name" value="INTEGRAL MEMBRANE PROTEIN-RELATED"/>
    <property type="match status" value="1"/>
</dbReference>
<proteinExistence type="predicted"/>
<feature type="transmembrane region" description="Helical" evidence="1">
    <location>
        <begin position="115"/>
        <end position="132"/>
    </location>
</feature>
<keyword evidence="3" id="KW-1185">Reference proteome</keyword>